<accession>A0A3B3HB15</accession>
<dbReference type="AlphaFoldDB" id="A0A3B3HB15"/>
<proteinExistence type="predicted"/>
<reference evidence="1" key="3">
    <citation type="submission" date="2025-09" db="UniProtKB">
        <authorList>
            <consortium name="Ensembl"/>
        </authorList>
    </citation>
    <scope>IDENTIFICATION</scope>
    <source>
        <strain evidence="1">Hd-rR</strain>
    </source>
</reference>
<reference evidence="1" key="2">
    <citation type="submission" date="2025-08" db="UniProtKB">
        <authorList>
            <consortium name="Ensembl"/>
        </authorList>
    </citation>
    <scope>IDENTIFICATION</scope>
    <source>
        <strain evidence="1">Hd-rR</strain>
    </source>
</reference>
<sequence>PPICLKQSSDELSHLLQRTSSAEQSRFFSLSLAALVISLTSPFRENQRLNPSVGGSPCPSVMAYTRVSSKTCSLLVCHPFENPDADPQVLSEHLTPDLEPYFIWYSAQSDVSVRRPRIYLHVCVSPEGAAASCSSAF</sequence>
<organism evidence="1 2">
    <name type="scientific">Oryzias latipes</name>
    <name type="common">Japanese rice fish</name>
    <name type="synonym">Japanese killifish</name>
    <dbReference type="NCBI Taxonomy" id="8090"/>
    <lineage>
        <taxon>Eukaryota</taxon>
        <taxon>Metazoa</taxon>
        <taxon>Chordata</taxon>
        <taxon>Craniata</taxon>
        <taxon>Vertebrata</taxon>
        <taxon>Euteleostomi</taxon>
        <taxon>Actinopterygii</taxon>
        <taxon>Neopterygii</taxon>
        <taxon>Teleostei</taxon>
        <taxon>Neoteleostei</taxon>
        <taxon>Acanthomorphata</taxon>
        <taxon>Ovalentaria</taxon>
        <taxon>Atherinomorphae</taxon>
        <taxon>Beloniformes</taxon>
        <taxon>Adrianichthyidae</taxon>
        <taxon>Oryziinae</taxon>
        <taxon>Oryzias</taxon>
    </lineage>
</organism>
<dbReference type="InParanoid" id="A0A3B3HB15"/>
<evidence type="ECO:0000313" key="1">
    <source>
        <dbReference type="Ensembl" id="ENSORLP00000028423.1"/>
    </source>
</evidence>
<name>A0A3B3HB15_ORYLA</name>
<dbReference type="Ensembl" id="ENSORLT00000032098.1">
    <property type="protein sequence ID" value="ENSORLP00000028423.1"/>
    <property type="gene ID" value="ENSORLG00000025694.1"/>
</dbReference>
<protein>
    <submittedName>
        <fullName evidence="1">Uncharacterized protein</fullName>
    </submittedName>
</protein>
<dbReference type="Proteomes" id="UP000001038">
    <property type="component" value="Chromosome 14"/>
</dbReference>
<keyword evidence="2" id="KW-1185">Reference proteome</keyword>
<evidence type="ECO:0000313" key="2">
    <source>
        <dbReference type="Proteomes" id="UP000001038"/>
    </source>
</evidence>
<reference evidence="1 2" key="1">
    <citation type="journal article" date="2007" name="Nature">
        <title>The medaka draft genome and insights into vertebrate genome evolution.</title>
        <authorList>
            <person name="Kasahara M."/>
            <person name="Naruse K."/>
            <person name="Sasaki S."/>
            <person name="Nakatani Y."/>
            <person name="Qu W."/>
            <person name="Ahsan B."/>
            <person name="Yamada T."/>
            <person name="Nagayasu Y."/>
            <person name="Doi K."/>
            <person name="Kasai Y."/>
            <person name="Jindo T."/>
            <person name="Kobayashi D."/>
            <person name="Shimada A."/>
            <person name="Toyoda A."/>
            <person name="Kuroki Y."/>
            <person name="Fujiyama A."/>
            <person name="Sasaki T."/>
            <person name="Shimizu A."/>
            <person name="Asakawa S."/>
            <person name="Shimizu N."/>
            <person name="Hashimoto S."/>
            <person name="Yang J."/>
            <person name="Lee Y."/>
            <person name="Matsushima K."/>
            <person name="Sugano S."/>
            <person name="Sakaizumi M."/>
            <person name="Narita T."/>
            <person name="Ohishi K."/>
            <person name="Haga S."/>
            <person name="Ohta F."/>
            <person name="Nomoto H."/>
            <person name="Nogata K."/>
            <person name="Morishita T."/>
            <person name="Endo T."/>
            <person name="Shin-I T."/>
            <person name="Takeda H."/>
            <person name="Morishita S."/>
            <person name="Kohara Y."/>
        </authorList>
    </citation>
    <scope>NUCLEOTIDE SEQUENCE [LARGE SCALE GENOMIC DNA]</scope>
    <source>
        <strain evidence="1 2">Hd-rR</strain>
    </source>
</reference>